<evidence type="ECO:0000313" key="3">
    <source>
        <dbReference type="Proteomes" id="UP001627284"/>
    </source>
</evidence>
<evidence type="ECO:0000256" key="1">
    <source>
        <dbReference type="SAM" id="Phobius"/>
    </source>
</evidence>
<dbReference type="EMBL" id="JBJKTR010000012">
    <property type="protein sequence ID" value="KAL3352370.1"/>
    <property type="molecule type" value="Genomic_DNA"/>
</dbReference>
<comment type="caution">
    <text evidence="2">The sequence shown here is derived from an EMBL/GenBank/DDBJ whole genome shotgun (WGS) entry which is preliminary data.</text>
</comment>
<keyword evidence="3" id="KW-1185">Reference proteome</keyword>
<dbReference type="AlphaFoldDB" id="A0ABD2T7Z9"/>
<name>A0ABD2T7Z9_9SOLN</name>
<feature type="transmembrane region" description="Helical" evidence="1">
    <location>
        <begin position="93"/>
        <end position="110"/>
    </location>
</feature>
<reference evidence="2 3" key="1">
    <citation type="submission" date="2024-05" db="EMBL/GenBank/DDBJ databases">
        <title>De novo assembly of an allotetraploid wild potato.</title>
        <authorList>
            <person name="Hosaka A.J."/>
        </authorList>
    </citation>
    <scope>NUCLEOTIDE SEQUENCE [LARGE SCALE GENOMIC DNA]</scope>
    <source>
        <tissue evidence="2">Young leaves</tissue>
    </source>
</reference>
<sequence>YIFTGNFNSQFNYVNNHTISAVALAILLDSAELLKIVLCFLAFQDINEFPIFTTKSVTNYYFFVIGQVARFVSQCTISYFDTSNDKRIPKLGALLRYLTTLNIASVWYFSGMCMN</sequence>
<proteinExistence type="predicted"/>
<gene>
    <name evidence="2" type="ORF">AABB24_020414</name>
</gene>
<evidence type="ECO:0000313" key="2">
    <source>
        <dbReference type="EMBL" id="KAL3352370.1"/>
    </source>
</evidence>
<keyword evidence="1" id="KW-1133">Transmembrane helix</keyword>
<organism evidence="2 3">
    <name type="scientific">Solanum stoloniferum</name>
    <dbReference type="NCBI Taxonomy" id="62892"/>
    <lineage>
        <taxon>Eukaryota</taxon>
        <taxon>Viridiplantae</taxon>
        <taxon>Streptophyta</taxon>
        <taxon>Embryophyta</taxon>
        <taxon>Tracheophyta</taxon>
        <taxon>Spermatophyta</taxon>
        <taxon>Magnoliopsida</taxon>
        <taxon>eudicotyledons</taxon>
        <taxon>Gunneridae</taxon>
        <taxon>Pentapetalae</taxon>
        <taxon>asterids</taxon>
        <taxon>lamiids</taxon>
        <taxon>Solanales</taxon>
        <taxon>Solanaceae</taxon>
        <taxon>Solanoideae</taxon>
        <taxon>Solaneae</taxon>
        <taxon>Solanum</taxon>
    </lineage>
</organism>
<keyword evidence="1" id="KW-0812">Transmembrane</keyword>
<dbReference type="Proteomes" id="UP001627284">
    <property type="component" value="Unassembled WGS sequence"/>
</dbReference>
<feature type="transmembrane region" description="Helical" evidence="1">
    <location>
        <begin position="20"/>
        <end position="43"/>
    </location>
</feature>
<feature type="non-terminal residue" evidence="2">
    <location>
        <position position="1"/>
    </location>
</feature>
<protein>
    <submittedName>
        <fullName evidence="2">Uncharacterized protein</fullName>
    </submittedName>
</protein>
<accession>A0ABD2T7Z9</accession>
<keyword evidence="1" id="KW-0472">Membrane</keyword>